<sequence>MVLRHRAGTPPADRRAHFLAAHHVPAPALLAATDDAALYEYAPGDMLLTLIEQARATDNTWHSVGTAFRRLHAIRFPMRLTGAFGNGTFDLHFTDPVHTQHELLDRTSLAQVADHLPKLHAMIDHYADHLRETPTALLHRDVYPANIIVGPDSTTLIDWDSPQVGDPGIEIAALEEHVHLLGAEVPPAFYSSYGDRPKTTALHRLTGAIDWLGADWLDEWAADTTVRGAKAKRWQSGLQAYLQAELAKL</sequence>
<dbReference type="PANTHER" id="PTHR21310">
    <property type="entry name" value="AMINOGLYCOSIDE PHOSPHOTRANSFERASE-RELATED-RELATED"/>
    <property type="match status" value="1"/>
</dbReference>
<keyword evidence="3" id="KW-1185">Reference proteome</keyword>
<evidence type="ECO:0000313" key="2">
    <source>
        <dbReference type="EMBL" id="GAA1528698.1"/>
    </source>
</evidence>
<organism evidence="2 3">
    <name type="scientific">Kribbella lupini</name>
    <dbReference type="NCBI Taxonomy" id="291602"/>
    <lineage>
        <taxon>Bacteria</taxon>
        <taxon>Bacillati</taxon>
        <taxon>Actinomycetota</taxon>
        <taxon>Actinomycetes</taxon>
        <taxon>Propionibacteriales</taxon>
        <taxon>Kribbellaceae</taxon>
        <taxon>Kribbella</taxon>
    </lineage>
</organism>
<comment type="caution">
    <text evidence="2">The sequence shown here is derived from an EMBL/GenBank/DDBJ whole genome shotgun (WGS) entry which is preliminary data.</text>
</comment>
<dbReference type="InterPro" id="IPR000719">
    <property type="entry name" value="Prot_kinase_dom"/>
</dbReference>
<gene>
    <name evidence="2" type="ORF">GCM10009741_33160</name>
</gene>
<dbReference type="Gene3D" id="3.90.1200.10">
    <property type="match status" value="1"/>
</dbReference>
<name>A0ABP4LPE1_9ACTN</name>
<feature type="domain" description="Protein kinase" evidence="1">
    <location>
        <begin position="1"/>
        <end position="249"/>
    </location>
</feature>
<reference evidence="3" key="1">
    <citation type="journal article" date="2019" name="Int. J. Syst. Evol. Microbiol.">
        <title>The Global Catalogue of Microorganisms (GCM) 10K type strain sequencing project: providing services to taxonomists for standard genome sequencing and annotation.</title>
        <authorList>
            <consortium name="The Broad Institute Genomics Platform"/>
            <consortium name="The Broad Institute Genome Sequencing Center for Infectious Disease"/>
            <person name="Wu L."/>
            <person name="Ma J."/>
        </authorList>
    </citation>
    <scope>NUCLEOTIDE SEQUENCE [LARGE SCALE GENOMIC DNA]</scope>
    <source>
        <strain evidence="3">JCM 14303</strain>
    </source>
</reference>
<accession>A0ABP4LPE1</accession>
<protein>
    <recommendedName>
        <fullName evidence="1">Protein kinase domain-containing protein</fullName>
    </recommendedName>
</protein>
<evidence type="ECO:0000313" key="3">
    <source>
        <dbReference type="Proteomes" id="UP001500363"/>
    </source>
</evidence>
<dbReference type="InterPro" id="IPR051678">
    <property type="entry name" value="AGP_Transferase"/>
</dbReference>
<evidence type="ECO:0000259" key="1">
    <source>
        <dbReference type="PROSITE" id="PS50011"/>
    </source>
</evidence>
<proteinExistence type="predicted"/>
<dbReference type="PROSITE" id="PS50011">
    <property type="entry name" value="PROTEIN_KINASE_DOM"/>
    <property type="match status" value="1"/>
</dbReference>
<dbReference type="Pfam" id="PF01636">
    <property type="entry name" value="APH"/>
    <property type="match status" value="1"/>
</dbReference>
<dbReference type="InterPro" id="IPR002575">
    <property type="entry name" value="Aminoglycoside_PTrfase"/>
</dbReference>
<dbReference type="InterPro" id="IPR011009">
    <property type="entry name" value="Kinase-like_dom_sf"/>
</dbReference>
<dbReference type="EMBL" id="BAAANC010000002">
    <property type="protein sequence ID" value="GAA1528698.1"/>
    <property type="molecule type" value="Genomic_DNA"/>
</dbReference>
<dbReference type="SUPFAM" id="SSF56112">
    <property type="entry name" value="Protein kinase-like (PK-like)"/>
    <property type="match status" value="1"/>
</dbReference>
<dbReference type="Proteomes" id="UP001500363">
    <property type="component" value="Unassembled WGS sequence"/>
</dbReference>